<name>A0A4Q7MUK2_9BACT</name>
<feature type="signal peptide" evidence="2">
    <location>
        <begin position="1"/>
        <end position="20"/>
    </location>
</feature>
<evidence type="ECO:0000256" key="2">
    <source>
        <dbReference type="SAM" id="SignalP"/>
    </source>
</evidence>
<dbReference type="EMBL" id="SGXA01000002">
    <property type="protein sequence ID" value="RZS72327.1"/>
    <property type="molecule type" value="Genomic_DNA"/>
</dbReference>
<feature type="transmembrane region" description="Helical" evidence="1">
    <location>
        <begin position="295"/>
        <end position="314"/>
    </location>
</feature>
<keyword evidence="1" id="KW-0472">Membrane</keyword>
<evidence type="ECO:0000256" key="1">
    <source>
        <dbReference type="SAM" id="Phobius"/>
    </source>
</evidence>
<dbReference type="Proteomes" id="UP000293874">
    <property type="component" value="Unassembled WGS sequence"/>
</dbReference>
<evidence type="ECO:0000313" key="3">
    <source>
        <dbReference type="EMBL" id="RZS72327.1"/>
    </source>
</evidence>
<organism evidence="3 4">
    <name type="scientific">Pseudobacter ginsenosidimutans</name>
    <dbReference type="NCBI Taxonomy" id="661488"/>
    <lineage>
        <taxon>Bacteria</taxon>
        <taxon>Pseudomonadati</taxon>
        <taxon>Bacteroidota</taxon>
        <taxon>Chitinophagia</taxon>
        <taxon>Chitinophagales</taxon>
        <taxon>Chitinophagaceae</taxon>
        <taxon>Pseudobacter</taxon>
    </lineage>
</organism>
<comment type="caution">
    <text evidence="3">The sequence shown here is derived from an EMBL/GenBank/DDBJ whole genome shotgun (WGS) entry which is preliminary data.</text>
</comment>
<protein>
    <submittedName>
        <fullName evidence="3">Uncharacterized protein DUF4271</fullName>
    </submittedName>
</protein>
<keyword evidence="4" id="KW-1185">Reference proteome</keyword>
<dbReference type="InterPro" id="IPR025367">
    <property type="entry name" value="DUF4271"/>
</dbReference>
<dbReference type="AlphaFoldDB" id="A0A4Q7MUK2"/>
<dbReference type="OrthoDB" id="1494583at2"/>
<feature type="transmembrane region" description="Helical" evidence="1">
    <location>
        <begin position="230"/>
        <end position="254"/>
    </location>
</feature>
<feature type="transmembrane region" description="Helical" evidence="1">
    <location>
        <begin position="334"/>
        <end position="357"/>
    </location>
</feature>
<feature type="transmembrane region" description="Helical" evidence="1">
    <location>
        <begin position="149"/>
        <end position="167"/>
    </location>
</feature>
<keyword evidence="1" id="KW-1133">Transmembrane helix</keyword>
<gene>
    <name evidence="3" type="ORF">EV199_4246</name>
</gene>
<feature type="transmembrane region" description="Helical" evidence="1">
    <location>
        <begin position="197"/>
        <end position="218"/>
    </location>
</feature>
<feature type="transmembrane region" description="Helical" evidence="1">
    <location>
        <begin position="266"/>
        <end position="289"/>
    </location>
</feature>
<dbReference type="RefSeq" id="WP_130542755.1">
    <property type="nucleotide sequence ID" value="NZ_CP042431.1"/>
</dbReference>
<reference evidence="3 4" key="1">
    <citation type="submission" date="2019-02" db="EMBL/GenBank/DDBJ databases">
        <title>Genomic Encyclopedia of Type Strains, Phase IV (KMG-IV): sequencing the most valuable type-strain genomes for metagenomic binning, comparative biology and taxonomic classification.</title>
        <authorList>
            <person name="Goeker M."/>
        </authorList>
    </citation>
    <scope>NUCLEOTIDE SEQUENCE [LARGE SCALE GENOMIC DNA]</scope>
    <source>
        <strain evidence="3 4">DSM 18116</strain>
    </source>
</reference>
<evidence type="ECO:0000313" key="4">
    <source>
        <dbReference type="Proteomes" id="UP000293874"/>
    </source>
</evidence>
<accession>A0A4Q7MUK2</accession>
<dbReference type="Pfam" id="PF14093">
    <property type="entry name" value="DUF4271"/>
    <property type="match status" value="1"/>
</dbReference>
<keyword evidence="2" id="KW-0732">Signal</keyword>
<proteinExistence type="predicted"/>
<keyword evidence="1" id="KW-0812">Transmembrane</keyword>
<feature type="chain" id="PRO_5020194649" evidence="2">
    <location>
        <begin position="21"/>
        <end position="361"/>
    </location>
</feature>
<sequence length="361" mass="41188">MKKSLVLLSGILLIAVLSFAQSKGDTVVPSKDTDVNKPARAVRMDTGRKAVAPARKASDSLRRTTITDTSKRKQASVVTDTSKRQIARTDSSQIKKDTVPAVVIKASPQQLARISRFQDALRAHPYFNFFGRAIAMPELEKKREDKDSLFYFIAGLLLYYALVKVFFRKYVDNIMTLFFRVTMRQQQIRDQMLQTPLASLFLNLLFLVSGGMYMVFVGRYYGVKITDNDWLLLAYGAGLLVAVYLGKFILLKLAGWIFNISAATDTYIFIVFLVNKIIGILLLPVLVLMAFPYPAMFPVVLTLSYIMLALFFGYRFIISYKPIRNEIKVTRFHFFLYLCAFEIAPLLLIYKVLLVFVERSY</sequence>